<dbReference type="GO" id="GO:0030599">
    <property type="term" value="F:pectinesterase activity"/>
    <property type="evidence" value="ECO:0007669"/>
    <property type="project" value="InterPro"/>
</dbReference>
<keyword evidence="5" id="KW-0063">Aspartyl esterase</keyword>
<dbReference type="GO" id="GO:0042545">
    <property type="term" value="P:cell wall modification"/>
    <property type="evidence" value="ECO:0007669"/>
    <property type="project" value="InterPro"/>
</dbReference>
<evidence type="ECO:0000313" key="9">
    <source>
        <dbReference type="Proteomes" id="UP001055439"/>
    </source>
</evidence>
<dbReference type="InterPro" id="IPR000070">
    <property type="entry name" value="Pectinesterase_cat"/>
</dbReference>
<dbReference type="FunFam" id="1.20.140.40:FF:000001">
    <property type="entry name" value="Pectinesterase"/>
    <property type="match status" value="1"/>
</dbReference>
<dbReference type="NCBIfam" id="TIGR01614">
    <property type="entry name" value="PME_inhib"/>
    <property type="match status" value="1"/>
</dbReference>
<reference evidence="8" key="1">
    <citation type="submission" date="2022-05" db="EMBL/GenBank/DDBJ databases">
        <title>The Musa troglodytarum L. genome provides insights into the mechanism of non-climacteric behaviour and enrichment of carotenoids.</title>
        <authorList>
            <person name="Wang J."/>
        </authorList>
    </citation>
    <scope>NUCLEOTIDE SEQUENCE</scope>
    <source>
        <tissue evidence="8">Leaf</tissue>
    </source>
</reference>
<dbReference type="Proteomes" id="UP001055439">
    <property type="component" value="Chromosome 10"/>
</dbReference>
<evidence type="ECO:0000259" key="7">
    <source>
        <dbReference type="SMART" id="SM00856"/>
    </source>
</evidence>
<feature type="region of interest" description="Disordered" evidence="6">
    <location>
        <begin position="445"/>
        <end position="503"/>
    </location>
</feature>
<dbReference type="Pfam" id="PF01095">
    <property type="entry name" value="Pectinesterase"/>
    <property type="match status" value="1"/>
</dbReference>
<dbReference type="EMBL" id="CP097503">
    <property type="protein sequence ID" value="URD84499.1"/>
    <property type="molecule type" value="Genomic_DNA"/>
</dbReference>
<feature type="domain" description="Pectinesterase inhibitor" evidence="7">
    <location>
        <begin position="41"/>
        <end position="193"/>
    </location>
</feature>
<comment type="pathway">
    <text evidence="1">Glycan metabolism; pectin degradation; 2-dehydro-3-deoxy-D-gluconate from pectin: step 1/5.</text>
</comment>
<organism evidence="8 9">
    <name type="scientific">Musa troglodytarum</name>
    <name type="common">fe'i banana</name>
    <dbReference type="NCBI Taxonomy" id="320322"/>
    <lineage>
        <taxon>Eukaryota</taxon>
        <taxon>Viridiplantae</taxon>
        <taxon>Streptophyta</taxon>
        <taxon>Embryophyta</taxon>
        <taxon>Tracheophyta</taxon>
        <taxon>Spermatophyta</taxon>
        <taxon>Magnoliopsida</taxon>
        <taxon>Liliopsida</taxon>
        <taxon>Zingiberales</taxon>
        <taxon>Musaceae</taxon>
        <taxon>Musa</taxon>
    </lineage>
</organism>
<evidence type="ECO:0000256" key="6">
    <source>
        <dbReference type="SAM" id="MobiDB-lite"/>
    </source>
</evidence>
<keyword evidence="4" id="KW-0378">Hydrolase</keyword>
<comment type="similarity">
    <text evidence="3">In the C-terminal section; belongs to the pectinesterase family.</text>
</comment>
<dbReference type="InterPro" id="IPR035513">
    <property type="entry name" value="Invertase/methylesterase_inhib"/>
</dbReference>
<protein>
    <submittedName>
        <fullName evidence="8">Pectinesterase</fullName>
    </submittedName>
</protein>
<dbReference type="InterPro" id="IPR012334">
    <property type="entry name" value="Pectin_lyas_fold"/>
</dbReference>
<evidence type="ECO:0000256" key="5">
    <source>
        <dbReference type="ARBA" id="ARBA00023085"/>
    </source>
</evidence>
<sequence length="503" mass="55551">MGNNKVAVLSVSAIVLVAVVATVAVTVSNRYSQPEKTEFSTSNKNIKDFCRPTDYQATCESSLSEVADNTTDPKELVNLAFQVTIDHIKKAFDHSTVLSEAAKDSRTSDALENCRELLDYAIDDLKSSIDRLDGFSLTKLDKFLDDLKVWISATITYQETCLDGFENTTTDAAESMRKALNSSAELTSNILAIVINFDSALDSLNLGFNRKLLSEEYPSWISPGKRRLLQQSPAELKPNVTVAKDGSGDVKTIGEAVLRVNRSLANVMMIGDGTSKTKITGKLNYIDGTATFKTATVAIVGDGFIGKDLWIENSAGAAKHQAVALRVQSDKSVFYNVRMDGYQDTLYVHTKRQFYRECTISGTQNIVTAQGRKDRRQASAIILHNCTISADPAYFRPEEAAHLPWPAMEGVLEDLRAAVAAGRPDRPQGMASLVRRLRPQLLLLHRARQPRPRRRHEPEGEMEGGEGHRLRPRAEVHRGAFHPGQRVAAEDRRAVHSRPPADD</sequence>
<accession>A0A9E7EUN4</accession>
<feature type="compositionally biased region" description="Basic and acidic residues" evidence="6">
    <location>
        <begin position="488"/>
        <end position="503"/>
    </location>
</feature>
<dbReference type="SMART" id="SM00856">
    <property type="entry name" value="PMEI"/>
    <property type="match status" value="1"/>
</dbReference>
<dbReference type="OrthoDB" id="2019149at2759"/>
<dbReference type="SUPFAM" id="SSF101148">
    <property type="entry name" value="Plant invertase/pectin methylesterase inhibitor"/>
    <property type="match status" value="1"/>
</dbReference>
<dbReference type="InterPro" id="IPR011050">
    <property type="entry name" value="Pectin_lyase_fold/virulence"/>
</dbReference>
<evidence type="ECO:0000256" key="2">
    <source>
        <dbReference type="ARBA" id="ARBA00006027"/>
    </source>
</evidence>
<dbReference type="InterPro" id="IPR006501">
    <property type="entry name" value="Pectinesterase_inhib_dom"/>
</dbReference>
<comment type="similarity">
    <text evidence="2">In the N-terminal section; belongs to the PMEI family.</text>
</comment>
<dbReference type="Gene3D" id="1.20.140.40">
    <property type="entry name" value="Invertase/pectin methylesterase inhibitor family protein"/>
    <property type="match status" value="1"/>
</dbReference>
<dbReference type="AlphaFoldDB" id="A0A9E7EUN4"/>
<proteinExistence type="inferred from homology"/>
<feature type="compositionally biased region" description="Basic and acidic residues" evidence="6">
    <location>
        <begin position="465"/>
        <end position="478"/>
    </location>
</feature>
<gene>
    <name evidence="8" type="ORF">MUK42_05732</name>
</gene>
<name>A0A9E7EUN4_9LILI</name>
<keyword evidence="9" id="KW-1185">Reference proteome</keyword>
<dbReference type="GO" id="GO:0004857">
    <property type="term" value="F:enzyme inhibitor activity"/>
    <property type="evidence" value="ECO:0007669"/>
    <property type="project" value="InterPro"/>
</dbReference>
<feature type="compositionally biased region" description="Basic residues" evidence="6">
    <location>
        <begin position="445"/>
        <end position="455"/>
    </location>
</feature>
<dbReference type="CDD" id="cd15798">
    <property type="entry name" value="PMEI-like_3"/>
    <property type="match status" value="1"/>
</dbReference>
<dbReference type="SUPFAM" id="SSF51126">
    <property type="entry name" value="Pectin lyase-like"/>
    <property type="match status" value="1"/>
</dbReference>
<evidence type="ECO:0000313" key="8">
    <source>
        <dbReference type="EMBL" id="URD84499.1"/>
    </source>
</evidence>
<dbReference type="Gene3D" id="2.160.20.10">
    <property type="entry name" value="Single-stranded right-handed beta-helix, Pectin lyase-like"/>
    <property type="match status" value="1"/>
</dbReference>
<evidence type="ECO:0000256" key="1">
    <source>
        <dbReference type="ARBA" id="ARBA00005184"/>
    </source>
</evidence>
<evidence type="ECO:0000256" key="3">
    <source>
        <dbReference type="ARBA" id="ARBA00007786"/>
    </source>
</evidence>
<evidence type="ECO:0000256" key="4">
    <source>
        <dbReference type="ARBA" id="ARBA00022801"/>
    </source>
</evidence>
<dbReference type="PANTHER" id="PTHR31707">
    <property type="entry name" value="PECTINESTERASE"/>
    <property type="match status" value="1"/>
</dbReference>
<dbReference type="Pfam" id="PF04043">
    <property type="entry name" value="PMEI"/>
    <property type="match status" value="1"/>
</dbReference>